<keyword evidence="2" id="KW-1185">Reference proteome</keyword>
<dbReference type="EMBL" id="MDYM01000014">
    <property type="protein sequence ID" value="OQD62068.1"/>
    <property type="molecule type" value="Genomic_DNA"/>
</dbReference>
<reference evidence="2" key="1">
    <citation type="journal article" date="2017" name="Nat. Microbiol.">
        <title>Global analysis of biosynthetic gene clusters reveals vast potential of secondary metabolite production in Penicillium species.</title>
        <authorList>
            <person name="Nielsen J.C."/>
            <person name="Grijseels S."/>
            <person name="Prigent S."/>
            <person name="Ji B."/>
            <person name="Dainat J."/>
            <person name="Nielsen K.F."/>
            <person name="Frisvad J.C."/>
            <person name="Workman M."/>
            <person name="Nielsen J."/>
        </authorList>
    </citation>
    <scope>NUCLEOTIDE SEQUENCE [LARGE SCALE GENOMIC DNA]</scope>
    <source>
        <strain evidence="2">IBT 4502</strain>
    </source>
</reference>
<dbReference type="Proteomes" id="UP000191408">
    <property type="component" value="Unassembled WGS sequence"/>
</dbReference>
<name>A0A1V6NBH8_PENPO</name>
<organism evidence="1 2">
    <name type="scientific">Penicillium polonicum</name>
    <dbReference type="NCBI Taxonomy" id="60169"/>
    <lineage>
        <taxon>Eukaryota</taxon>
        <taxon>Fungi</taxon>
        <taxon>Dikarya</taxon>
        <taxon>Ascomycota</taxon>
        <taxon>Pezizomycotina</taxon>
        <taxon>Eurotiomycetes</taxon>
        <taxon>Eurotiomycetidae</taxon>
        <taxon>Eurotiales</taxon>
        <taxon>Aspergillaceae</taxon>
        <taxon>Penicillium</taxon>
    </lineage>
</organism>
<evidence type="ECO:0000313" key="1">
    <source>
        <dbReference type="EMBL" id="OQD62068.1"/>
    </source>
</evidence>
<comment type="caution">
    <text evidence="1">The sequence shown here is derived from an EMBL/GenBank/DDBJ whole genome shotgun (WGS) entry which is preliminary data.</text>
</comment>
<proteinExistence type="predicted"/>
<protein>
    <submittedName>
        <fullName evidence="1">Uncharacterized protein</fullName>
    </submittedName>
</protein>
<evidence type="ECO:0000313" key="2">
    <source>
        <dbReference type="Proteomes" id="UP000191408"/>
    </source>
</evidence>
<dbReference type="OrthoDB" id="76567at2759"/>
<sequence length="316" mass="35000">MPGLAYPIAVPSFVNIYLGATDRYENLTSTTAETRDSVMSNYSDSPDIECFEALPADTFEAIGSSASAIRRIIEQQKGLPIQDVKYLCFRNVPPSIAEKVSSSSTRQMFNHDTRSMIIKLVTGAHQTASRGLCSAVQYEIYNMGLRGSIYPVRGTTIQGMFSSKEADESFSLPQPVPGRDREWPIITVEVGASDADRKLNADAAWWLTSSQGQVKLVVIVSINPKIPEIKFETVVLDPVVHSLHQRPYVPTVRQSITTSRPPKQPSAQISVCPAVPLTIGFEELFCRQPVPPEHNIELSPDELGVISEHVWWQQDL</sequence>
<gene>
    <name evidence="1" type="ORF">PENPOL_c014G03958</name>
</gene>
<dbReference type="AlphaFoldDB" id="A0A1V6NBH8"/>
<accession>A0A1V6NBH8</accession>